<dbReference type="Gene3D" id="3.10.105.10">
    <property type="entry name" value="Dipeptide-binding Protein, Domain 3"/>
    <property type="match status" value="1"/>
</dbReference>
<dbReference type="PANTHER" id="PTHR30290:SF9">
    <property type="entry name" value="OLIGOPEPTIDE-BINDING PROTEIN APPA"/>
    <property type="match status" value="1"/>
</dbReference>
<comment type="caution">
    <text evidence="5">The sequence shown here is derived from an EMBL/GenBank/DDBJ whole genome shotgun (WGS) entry which is preliminary data.</text>
</comment>
<keyword evidence="2" id="KW-0813">Transport</keyword>
<evidence type="ECO:0000259" key="4">
    <source>
        <dbReference type="Pfam" id="PF00496"/>
    </source>
</evidence>
<organism evidence="5 6">
    <name type="scientific">Clostridium tetanomorphum</name>
    <dbReference type="NCBI Taxonomy" id="1553"/>
    <lineage>
        <taxon>Bacteria</taxon>
        <taxon>Bacillati</taxon>
        <taxon>Bacillota</taxon>
        <taxon>Clostridia</taxon>
        <taxon>Eubacteriales</taxon>
        <taxon>Clostridiaceae</taxon>
        <taxon>Clostridium</taxon>
    </lineage>
</organism>
<sequence length="504" mass="59429">MKKLISLLLVPVFLFSGCIERKVSVDLKNKEYAVYSITKFPEDLILLNKLNMRNSDILISLFEGLVKKDSEGNILPALAESWKINKEKTIYTFKIRKNAIWSDGSKITSKDFVDFFSSILNVNTNNIYDYQLFSIFGAKDYRKGKIEFDKTAIKSIDDDLLEIRLNTPCNYLLDILSNPIYSLRKIDDNLKYWKDNYNKLVFSGPYIIKNIEYNEVKIEKNMYYWDKENVTNKTMNIIDDESNEGKLAAFQAFKADFFTDPPLSEIDTLKSKDEIIEFKSNRSKVLAFNFKSEKIKDKEFRRKINNSIEREKICNNILKSTGEVWKFNLVDNKNINTKHSNKETKFESLNLIYENTIENKKVVEEIEKNLKEKLNLDIESTSYDEEVFINKLRGKEYDIALVTFTKEYKNPISYFEKFLKDSNYNFFQYNNYNYDSLVYKAKVEINESKQKELLNKAEKILITDLPIVPLYNCKNVICKKEYIYDIQVNYNGNILLNKIIFNRT</sequence>
<accession>A0A923ED93</accession>
<dbReference type="PIRSF" id="PIRSF002741">
    <property type="entry name" value="MppA"/>
    <property type="match status" value="1"/>
</dbReference>
<comment type="similarity">
    <text evidence="1">Belongs to the bacterial solute-binding protein 5 family.</text>
</comment>
<dbReference type="PROSITE" id="PS51257">
    <property type="entry name" value="PROKAR_LIPOPROTEIN"/>
    <property type="match status" value="1"/>
</dbReference>
<dbReference type="GO" id="GO:0015833">
    <property type="term" value="P:peptide transport"/>
    <property type="evidence" value="ECO:0007669"/>
    <property type="project" value="TreeGrafter"/>
</dbReference>
<dbReference type="PANTHER" id="PTHR30290">
    <property type="entry name" value="PERIPLASMIC BINDING COMPONENT OF ABC TRANSPORTER"/>
    <property type="match status" value="1"/>
</dbReference>
<dbReference type="GO" id="GO:0043190">
    <property type="term" value="C:ATP-binding cassette (ABC) transporter complex"/>
    <property type="evidence" value="ECO:0007669"/>
    <property type="project" value="InterPro"/>
</dbReference>
<feature type="domain" description="Solute-binding protein family 5" evidence="4">
    <location>
        <begin position="74"/>
        <end position="323"/>
    </location>
</feature>
<dbReference type="Proteomes" id="UP000563151">
    <property type="component" value="Unassembled WGS sequence"/>
</dbReference>
<evidence type="ECO:0000313" key="6">
    <source>
        <dbReference type="Proteomes" id="UP000563151"/>
    </source>
</evidence>
<dbReference type="InterPro" id="IPR030678">
    <property type="entry name" value="Peptide/Ni-bd"/>
</dbReference>
<evidence type="ECO:0000256" key="2">
    <source>
        <dbReference type="ARBA" id="ARBA00022448"/>
    </source>
</evidence>
<dbReference type="InterPro" id="IPR000914">
    <property type="entry name" value="SBP_5_dom"/>
</dbReference>
<dbReference type="CDD" id="cd08504">
    <property type="entry name" value="PBP2_OppA"/>
    <property type="match status" value="1"/>
</dbReference>
<dbReference type="Pfam" id="PF00496">
    <property type="entry name" value="SBP_bac_5"/>
    <property type="match status" value="1"/>
</dbReference>
<dbReference type="Gene3D" id="3.40.190.10">
    <property type="entry name" value="Periplasmic binding protein-like II"/>
    <property type="match status" value="1"/>
</dbReference>
<protein>
    <submittedName>
        <fullName evidence="5">Peptide ABC transporter substrate-binding protein</fullName>
    </submittedName>
</protein>
<dbReference type="EMBL" id="JAAZWO010000039">
    <property type="protein sequence ID" value="MBC2399906.1"/>
    <property type="molecule type" value="Genomic_DNA"/>
</dbReference>
<name>A0A923ED93_CLOTT</name>
<dbReference type="InterPro" id="IPR039424">
    <property type="entry name" value="SBP_5"/>
</dbReference>
<dbReference type="AlphaFoldDB" id="A0A923ED93"/>
<evidence type="ECO:0000256" key="3">
    <source>
        <dbReference type="ARBA" id="ARBA00022729"/>
    </source>
</evidence>
<keyword evidence="6" id="KW-1185">Reference proteome</keyword>
<keyword evidence="3" id="KW-0732">Signal</keyword>
<dbReference type="GO" id="GO:1904680">
    <property type="term" value="F:peptide transmembrane transporter activity"/>
    <property type="evidence" value="ECO:0007669"/>
    <property type="project" value="TreeGrafter"/>
</dbReference>
<evidence type="ECO:0000313" key="5">
    <source>
        <dbReference type="EMBL" id="MBC2399906.1"/>
    </source>
</evidence>
<dbReference type="SUPFAM" id="SSF53850">
    <property type="entry name" value="Periplasmic binding protein-like II"/>
    <property type="match status" value="1"/>
</dbReference>
<dbReference type="Gene3D" id="3.90.76.10">
    <property type="entry name" value="Dipeptide-binding Protein, Domain 1"/>
    <property type="match status" value="1"/>
</dbReference>
<proteinExistence type="inferred from homology"/>
<reference evidence="5 6" key="1">
    <citation type="submission" date="2020-04" db="EMBL/GenBank/DDBJ databases">
        <title>Genomic insights into acetone-butanol-ethanol (ABE) fermentation by sequencing solventogenic clostridia strains.</title>
        <authorList>
            <person name="Brown S."/>
        </authorList>
    </citation>
    <scope>NUCLEOTIDE SEQUENCE [LARGE SCALE GENOMIC DNA]</scope>
    <source>
        <strain evidence="5 6">DJ011</strain>
    </source>
</reference>
<dbReference type="GO" id="GO:0042597">
    <property type="term" value="C:periplasmic space"/>
    <property type="evidence" value="ECO:0007669"/>
    <property type="project" value="UniProtKB-ARBA"/>
</dbReference>
<gene>
    <name evidence="5" type="ORF">HGG79_19375</name>
</gene>
<evidence type="ECO:0000256" key="1">
    <source>
        <dbReference type="ARBA" id="ARBA00005695"/>
    </source>
</evidence>
<dbReference type="RefSeq" id="WP_035145798.1">
    <property type="nucleotide sequence ID" value="NZ_JAAZWO010000039.1"/>
</dbReference>